<evidence type="ECO:0000313" key="3">
    <source>
        <dbReference type="EMBL" id="AMP04314.1"/>
    </source>
</evidence>
<keyword evidence="1" id="KW-1133">Transmembrane helix</keyword>
<accession>A0A127Q2Q0</accession>
<dbReference type="GO" id="GO:0000155">
    <property type="term" value="F:phosphorelay sensor kinase activity"/>
    <property type="evidence" value="ECO:0007669"/>
    <property type="project" value="InterPro"/>
</dbReference>
<dbReference type="PROSITE" id="PS50109">
    <property type="entry name" value="HIS_KIN"/>
    <property type="match status" value="1"/>
</dbReference>
<feature type="transmembrane region" description="Helical" evidence="1">
    <location>
        <begin position="113"/>
        <end position="135"/>
    </location>
</feature>
<dbReference type="EMBL" id="CP013234">
    <property type="protein sequence ID" value="AMP04314.1"/>
    <property type="molecule type" value="Genomic_DNA"/>
</dbReference>
<dbReference type="EMBL" id="CP013236">
    <property type="protein sequence ID" value="AMP15696.1"/>
    <property type="molecule type" value="Genomic_DNA"/>
</dbReference>
<evidence type="ECO:0000313" key="6">
    <source>
        <dbReference type="Proteomes" id="UP000074914"/>
    </source>
</evidence>
<evidence type="ECO:0000259" key="2">
    <source>
        <dbReference type="PROSITE" id="PS50109"/>
    </source>
</evidence>
<dbReference type="Proteomes" id="UP000074914">
    <property type="component" value="Chromosome"/>
</dbReference>
<keyword evidence="3" id="KW-0418">Kinase</keyword>
<dbReference type="Pfam" id="PF06580">
    <property type="entry name" value="His_kinase"/>
    <property type="match status" value="1"/>
</dbReference>
<keyword evidence="3" id="KW-0808">Transferase</keyword>
<keyword evidence="1" id="KW-0812">Transmembrane</keyword>
<sequence>MRRRIWILYLAAWLPVFLFYFLATQGEGLFNGNIRVGQGLLSAACCLGPAIPLLFLVWPLTGYLKRANCSTAASAAIHVGSAIFLTVLCMSLAAIFVFYYGNPDATKSDLEQWLIWQSWGYLMMYAVSAGIFHAIRAIETTRLQSVAIAQAEALLAKSELTALRNKLNPHFLFNTLHSIIALTRKESGAAENALLKFSDMLRYILDTEKSGDAMVTLDEELKFVRDYLALEALRLGSRLHVEWDIDDAARYHLLPALTVQPLVENSIKHAFNPHSRPGKLAISAHVNSTDNTIAIAVSDDGPGCDALAMKESGGLGVKTVARRLQLEYGQRGNLEIRTAPGAGCAIHLSIPLEAA</sequence>
<proteinExistence type="predicted"/>
<dbReference type="STRING" id="279113.CPter91_1942"/>
<reference evidence="5 6" key="1">
    <citation type="submission" date="2015-11" db="EMBL/GenBank/DDBJ databases">
        <title>Exploring the genomic traits of fungus-feeding bacterial genus Collimonas.</title>
        <authorList>
            <person name="Song C."/>
            <person name="Schmidt R."/>
            <person name="de Jager V."/>
            <person name="Krzyzanowska D."/>
            <person name="Jongedijk E."/>
            <person name="Cankar K."/>
            <person name="Beekwilder J."/>
            <person name="van Veen A."/>
            <person name="de Boer W."/>
            <person name="van Veen J.A."/>
            <person name="Garbeva P."/>
        </authorList>
    </citation>
    <scope>NUCLEOTIDE SEQUENCE [LARGE SCALE GENOMIC DNA]</scope>
    <source>
        <strain evidence="4 6">Ter291</strain>
        <strain evidence="3 5">Ter91</strain>
    </source>
</reference>
<dbReference type="AlphaFoldDB" id="A0A127Q2Q0"/>
<keyword evidence="1" id="KW-0472">Membrane</keyword>
<dbReference type="Proteomes" id="UP000074561">
    <property type="component" value="Chromosome"/>
</dbReference>
<dbReference type="Gene3D" id="3.30.565.10">
    <property type="entry name" value="Histidine kinase-like ATPase, C-terminal domain"/>
    <property type="match status" value="1"/>
</dbReference>
<dbReference type="RefSeq" id="WP_082792723.1">
    <property type="nucleotide sequence ID" value="NZ_CP013234.1"/>
</dbReference>
<feature type="domain" description="Histidine kinase" evidence="2">
    <location>
        <begin position="262"/>
        <end position="354"/>
    </location>
</feature>
<dbReference type="PATRIC" id="fig|279113.10.peg.3449"/>
<dbReference type="InterPro" id="IPR050640">
    <property type="entry name" value="Bact_2-comp_sensor_kinase"/>
</dbReference>
<organism evidence="3 5">
    <name type="scientific">Collimonas pratensis</name>
    <dbReference type="NCBI Taxonomy" id="279113"/>
    <lineage>
        <taxon>Bacteria</taxon>
        <taxon>Pseudomonadati</taxon>
        <taxon>Pseudomonadota</taxon>
        <taxon>Betaproteobacteria</taxon>
        <taxon>Burkholderiales</taxon>
        <taxon>Oxalobacteraceae</taxon>
        <taxon>Collimonas</taxon>
    </lineage>
</organism>
<dbReference type="PANTHER" id="PTHR34220">
    <property type="entry name" value="SENSOR HISTIDINE KINASE YPDA"/>
    <property type="match status" value="1"/>
</dbReference>
<evidence type="ECO:0000313" key="5">
    <source>
        <dbReference type="Proteomes" id="UP000074561"/>
    </source>
</evidence>
<name>A0A127Q2Q0_9BURK</name>
<evidence type="ECO:0000313" key="4">
    <source>
        <dbReference type="EMBL" id="AMP15696.1"/>
    </source>
</evidence>
<protein>
    <submittedName>
        <fullName evidence="3">Histidine kinase-, DNA gyrase B-, and HSP90-like ATPase family protein</fullName>
    </submittedName>
</protein>
<dbReference type="Pfam" id="PF02518">
    <property type="entry name" value="HATPase_c"/>
    <property type="match status" value="1"/>
</dbReference>
<dbReference type="KEGG" id="cpra:CPter91_1942"/>
<dbReference type="InterPro" id="IPR010559">
    <property type="entry name" value="Sig_transdc_His_kin_internal"/>
</dbReference>
<evidence type="ECO:0000256" key="1">
    <source>
        <dbReference type="SAM" id="Phobius"/>
    </source>
</evidence>
<keyword evidence="6" id="KW-1185">Reference proteome</keyword>
<dbReference type="InterPro" id="IPR003594">
    <property type="entry name" value="HATPase_dom"/>
</dbReference>
<dbReference type="SUPFAM" id="SSF55874">
    <property type="entry name" value="ATPase domain of HSP90 chaperone/DNA topoisomerase II/histidine kinase"/>
    <property type="match status" value="1"/>
</dbReference>
<dbReference type="InterPro" id="IPR036890">
    <property type="entry name" value="HATPase_C_sf"/>
</dbReference>
<gene>
    <name evidence="4" type="ORF">CPter291_3461</name>
    <name evidence="3" type="ORF">CPter91_1942</name>
</gene>
<feature type="transmembrane region" description="Helical" evidence="1">
    <location>
        <begin position="39"/>
        <end position="64"/>
    </location>
</feature>
<feature type="transmembrane region" description="Helical" evidence="1">
    <location>
        <begin position="76"/>
        <end position="101"/>
    </location>
</feature>
<dbReference type="GO" id="GO:0016020">
    <property type="term" value="C:membrane"/>
    <property type="evidence" value="ECO:0007669"/>
    <property type="project" value="InterPro"/>
</dbReference>
<dbReference type="PANTHER" id="PTHR34220:SF7">
    <property type="entry name" value="SENSOR HISTIDINE KINASE YPDA"/>
    <property type="match status" value="1"/>
</dbReference>
<dbReference type="OrthoDB" id="2514702at2"/>
<dbReference type="InterPro" id="IPR005467">
    <property type="entry name" value="His_kinase_dom"/>
</dbReference>